<evidence type="ECO:0000313" key="1">
    <source>
        <dbReference type="EMBL" id="CEL94304.1"/>
    </source>
</evidence>
<dbReference type="InParanoid" id="A0A0G4EFU5"/>
<proteinExistence type="predicted"/>
<accession>A0A0G4EFU5</accession>
<keyword evidence="2" id="KW-1185">Reference proteome</keyword>
<name>A0A0G4EFU5_VITBC</name>
<dbReference type="Proteomes" id="UP000041254">
    <property type="component" value="Unassembled WGS sequence"/>
</dbReference>
<sequence length="92" mass="10164">MQLLYRRAADAIKDADLGAEAKTAKLHQLIHDIAAATPGGVAHQECYIACYISYPDEVREEMSHVRRFEASVRADFGELASLLSESSEVRSL</sequence>
<gene>
    <name evidence="1" type="ORF">Vbra_3740</name>
</gene>
<protein>
    <submittedName>
        <fullName evidence="1">Uncharacterized protein</fullName>
    </submittedName>
</protein>
<dbReference type="EMBL" id="CDMY01000214">
    <property type="protein sequence ID" value="CEL94304.1"/>
    <property type="molecule type" value="Genomic_DNA"/>
</dbReference>
<organism evidence="1 2">
    <name type="scientific">Vitrella brassicaformis (strain CCMP3155)</name>
    <dbReference type="NCBI Taxonomy" id="1169540"/>
    <lineage>
        <taxon>Eukaryota</taxon>
        <taxon>Sar</taxon>
        <taxon>Alveolata</taxon>
        <taxon>Colpodellida</taxon>
        <taxon>Vitrellaceae</taxon>
        <taxon>Vitrella</taxon>
    </lineage>
</organism>
<dbReference type="AlphaFoldDB" id="A0A0G4EFU5"/>
<dbReference type="VEuPathDB" id="CryptoDB:Vbra_3740"/>
<evidence type="ECO:0000313" key="2">
    <source>
        <dbReference type="Proteomes" id="UP000041254"/>
    </source>
</evidence>
<reference evidence="1" key="1">
    <citation type="submission" date="2014-11" db="EMBL/GenBank/DDBJ databases">
        <authorList>
            <person name="Zhu J."/>
            <person name="Qi W."/>
            <person name="Song R."/>
        </authorList>
    </citation>
    <scope>NUCLEOTIDE SEQUENCE [LARGE SCALE GENOMIC DNA]</scope>
</reference>